<sequence>MAEVTPYEDPRITRSRTIIVTAAITVFADKGFAGATIDDVAVAAGVAKRTVYNIYGDKERLFREMLKEAIDTASSYAVRLETSGLTQHASGRANEPSLEDRLVDVALDLARSIHGGPVITLRRLLIGEANRVPDLAVDYYRRAPGLVLDRLAQTLRQLHDSGALLVQDPPTAAEHFAFLVIGASLDRALFDHNISLIHAEERAESGARAFYRAYSPPTGSPP</sequence>
<reference evidence="6 7" key="1">
    <citation type="submission" date="2020-08" db="EMBL/GenBank/DDBJ databases">
        <title>Sequencing the genomes of 1000 actinobacteria strains.</title>
        <authorList>
            <person name="Klenk H.-P."/>
        </authorList>
    </citation>
    <scope>NUCLEOTIDE SEQUENCE [LARGE SCALE GENOMIC DNA]</scope>
    <source>
        <strain evidence="6 7">DSM 28967</strain>
    </source>
</reference>
<comment type="caution">
    <text evidence="6">The sequence shown here is derived from an EMBL/GenBank/DDBJ whole genome shotgun (WGS) entry which is preliminary data.</text>
</comment>
<dbReference type="GO" id="GO:0003700">
    <property type="term" value="F:DNA-binding transcription factor activity"/>
    <property type="evidence" value="ECO:0007669"/>
    <property type="project" value="TreeGrafter"/>
</dbReference>
<keyword evidence="3" id="KW-0804">Transcription</keyword>
<feature type="domain" description="HTH tetR-type" evidence="5">
    <location>
        <begin position="13"/>
        <end position="73"/>
    </location>
</feature>
<dbReference type="Pfam" id="PF00440">
    <property type="entry name" value="TetR_N"/>
    <property type="match status" value="1"/>
</dbReference>
<dbReference type="AlphaFoldDB" id="A0A7W9MUK5"/>
<dbReference type="GO" id="GO:0000976">
    <property type="term" value="F:transcription cis-regulatory region binding"/>
    <property type="evidence" value="ECO:0007669"/>
    <property type="project" value="TreeGrafter"/>
</dbReference>
<dbReference type="InterPro" id="IPR036271">
    <property type="entry name" value="Tet_transcr_reg_TetR-rel_C_sf"/>
</dbReference>
<dbReference type="GO" id="GO:0045892">
    <property type="term" value="P:negative regulation of DNA-templated transcription"/>
    <property type="evidence" value="ECO:0007669"/>
    <property type="project" value="UniProtKB-ARBA"/>
</dbReference>
<keyword evidence="7" id="KW-1185">Reference proteome</keyword>
<evidence type="ECO:0000313" key="7">
    <source>
        <dbReference type="Proteomes" id="UP000549971"/>
    </source>
</evidence>
<dbReference type="PANTHER" id="PTHR30055:SF146">
    <property type="entry name" value="HTH-TYPE TRANSCRIPTIONAL DUAL REGULATOR CECR"/>
    <property type="match status" value="1"/>
</dbReference>
<keyword evidence="2 4" id="KW-0238">DNA-binding</keyword>
<dbReference type="Gene3D" id="1.10.10.60">
    <property type="entry name" value="Homeodomain-like"/>
    <property type="match status" value="1"/>
</dbReference>
<evidence type="ECO:0000313" key="6">
    <source>
        <dbReference type="EMBL" id="MBB5836058.1"/>
    </source>
</evidence>
<dbReference type="InterPro" id="IPR039536">
    <property type="entry name" value="TetR_C_Proteobacteria"/>
</dbReference>
<dbReference type="RefSeq" id="WP_184795619.1">
    <property type="nucleotide sequence ID" value="NZ_JACHMY010000001.1"/>
</dbReference>
<evidence type="ECO:0000256" key="1">
    <source>
        <dbReference type="ARBA" id="ARBA00023015"/>
    </source>
</evidence>
<dbReference type="EMBL" id="JACHMY010000001">
    <property type="protein sequence ID" value="MBB5836058.1"/>
    <property type="molecule type" value="Genomic_DNA"/>
</dbReference>
<dbReference type="PANTHER" id="PTHR30055">
    <property type="entry name" value="HTH-TYPE TRANSCRIPTIONAL REGULATOR RUTR"/>
    <property type="match status" value="1"/>
</dbReference>
<evidence type="ECO:0000256" key="2">
    <source>
        <dbReference type="ARBA" id="ARBA00023125"/>
    </source>
</evidence>
<organism evidence="6 7">
    <name type="scientific">Kribbella italica</name>
    <dbReference type="NCBI Taxonomy" id="1540520"/>
    <lineage>
        <taxon>Bacteria</taxon>
        <taxon>Bacillati</taxon>
        <taxon>Actinomycetota</taxon>
        <taxon>Actinomycetes</taxon>
        <taxon>Propionibacteriales</taxon>
        <taxon>Kribbellaceae</taxon>
        <taxon>Kribbella</taxon>
    </lineage>
</organism>
<evidence type="ECO:0000256" key="3">
    <source>
        <dbReference type="ARBA" id="ARBA00023163"/>
    </source>
</evidence>
<dbReference type="SUPFAM" id="SSF48498">
    <property type="entry name" value="Tetracyclin repressor-like, C-terminal domain"/>
    <property type="match status" value="1"/>
</dbReference>
<accession>A0A7W9MUK5</accession>
<protein>
    <submittedName>
        <fullName evidence="6">TetR/AcrR family transcriptional repressor of mexJK operon</fullName>
    </submittedName>
</protein>
<proteinExistence type="predicted"/>
<dbReference type="InterPro" id="IPR050109">
    <property type="entry name" value="HTH-type_TetR-like_transc_reg"/>
</dbReference>
<evidence type="ECO:0000256" key="4">
    <source>
        <dbReference type="PROSITE-ProRule" id="PRU00335"/>
    </source>
</evidence>
<dbReference type="InterPro" id="IPR001647">
    <property type="entry name" value="HTH_TetR"/>
</dbReference>
<dbReference type="PRINTS" id="PR00455">
    <property type="entry name" value="HTHTETR"/>
</dbReference>
<name>A0A7W9MUK5_9ACTN</name>
<feature type="DNA-binding region" description="H-T-H motif" evidence="4">
    <location>
        <begin position="36"/>
        <end position="55"/>
    </location>
</feature>
<dbReference type="Proteomes" id="UP000549971">
    <property type="component" value="Unassembled WGS sequence"/>
</dbReference>
<evidence type="ECO:0000259" key="5">
    <source>
        <dbReference type="PROSITE" id="PS50977"/>
    </source>
</evidence>
<dbReference type="Pfam" id="PF14246">
    <property type="entry name" value="TetR_C_7"/>
    <property type="match status" value="1"/>
</dbReference>
<dbReference type="InterPro" id="IPR009057">
    <property type="entry name" value="Homeodomain-like_sf"/>
</dbReference>
<gene>
    <name evidence="6" type="ORF">HDA39_002792</name>
</gene>
<dbReference type="Gene3D" id="1.10.357.10">
    <property type="entry name" value="Tetracycline Repressor, domain 2"/>
    <property type="match status" value="1"/>
</dbReference>
<dbReference type="SUPFAM" id="SSF46689">
    <property type="entry name" value="Homeodomain-like"/>
    <property type="match status" value="1"/>
</dbReference>
<keyword evidence="1" id="KW-0805">Transcription regulation</keyword>
<dbReference type="PROSITE" id="PS50977">
    <property type="entry name" value="HTH_TETR_2"/>
    <property type="match status" value="1"/>
</dbReference>
<dbReference type="FunFam" id="1.10.10.60:FF:000141">
    <property type="entry name" value="TetR family transcriptional regulator"/>
    <property type="match status" value="1"/>
</dbReference>